<reference evidence="1 2" key="1">
    <citation type="submission" date="2024-04" db="EMBL/GenBank/DDBJ databases">
        <authorList>
            <person name="Waldvogel A.-M."/>
            <person name="Schoenle A."/>
        </authorList>
    </citation>
    <scope>NUCLEOTIDE SEQUENCE [LARGE SCALE GENOMIC DNA]</scope>
</reference>
<dbReference type="Proteomes" id="UP001497482">
    <property type="component" value="Chromosome 20"/>
</dbReference>
<dbReference type="AlphaFoldDB" id="A0AAV2L392"/>
<sequence>MVSAGDGTALELCTALGTATTVQQAAVRMLGDSARQTSEGHQDFCLFLFFKGVNWFQFRGSHSSRFSRNSLPLRYHRVLYSTPEHGRWPRAPRFLSPPQPRTCSGLFPGDARSTPPVALEANISSQHRYRLLHPLCSTTASILHFSSD</sequence>
<protein>
    <submittedName>
        <fullName evidence="1">Uncharacterized protein</fullName>
    </submittedName>
</protein>
<evidence type="ECO:0000313" key="2">
    <source>
        <dbReference type="Proteomes" id="UP001497482"/>
    </source>
</evidence>
<dbReference type="EMBL" id="OZ035842">
    <property type="protein sequence ID" value="CAL1595278.1"/>
    <property type="molecule type" value="Genomic_DNA"/>
</dbReference>
<organism evidence="1 2">
    <name type="scientific">Knipowitschia caucasica</name>
    <name type="common">Caucasian dwarf goby</name>
    <name type="synonym">Pomatoschistus caucasicus</name>
    <dbReference type="NCBI Taxonomy" id="637954"/>
    <lineage>
        <taxon>Eukaryota</taxon>
        <taxon>Metazoa</taxon>
        <taxon>Chordata</taxon>
        <taxon>Craniata</taxon>
        <taxon>Vertebrata</taxon>
        <taxon>Euteleostomi</taxon>
        <taxon>Actinopterygii</taxon>
        <taxon>Neopterygii</taxon>
        <taxon>Teleostei</taxon>
        <taxon>Neoteleostei</taxon>
        <taxon>Acanthomorphata</taxon>
        <taxon>Gobiaria</taxon>
        <taxon>Gobiiformes</taxon>
        <taxon>Gobioidei</taxon>
        <taxon>Gobiidae</taxon>
        <taxon>Gobiinae</taxon>
        <taxon>Knipowitschia</taxon>
    </lineage>
</organism>
<name>A0AAV2L392_KNICA</name>
<proteinExistence type="predicted"/>
<evidence type="ECO:0000313" key="1">
    <source>
        <dbReference type="EMBL" id="CAL1595278.1"/>
    </source>
</evidence>
<gene>
    <name evidence="1" type="ORF">KC01_LOCUS24104</name>
</gene>
<accession>A0AAV2L392</accession>
<keyword evidence="2" id="KW-1185">Reference proteome</keyword>